<dbReference type="STRING" id="69332.A0A388LIS9"/>
<dbReference type="GO" id="GO:0008278">
    <property type="term" value="C:cohesin complex"/>
    <property type="evidence" value="ECO:0007669"/>
    <property type="project" value="InterPro"/>
</dbReference>
<sequence length="136" mass="15603">MYCRSIGVNIFCSCGRVTRGRYYRVRFEFKVTMFFSHEILQRKSALGQIWIAATMGISRINRRKVQGIDVIQVCSQILEPVTPLALRLSGILMGGLVNVHGRQATFLLGMLCQFNSVMIMIREFHVELEVNLGLFW</sequence>
<dbReference type="GO" id="GO:0051754">
    <property type="term" value="P:meiotic sister chromatid cohesion, centromeric"/>
    <property type="evidence" value="ECO:0007669"/>
    <property type="project" value="TreeGrafter"/>
</dbReference>
<dbReference type="EMBL" id="BFEA01000400">
    <property type="protein sequence ID" value="GBG82234.1"/>
    <property type="molecule type" value="Genomic_DNA"/>
</dbReference>
<evidence type="ECO:0000256" key="1">
    <source>
        <dbReference type="ARBA" id="ARBA00004123"/>
    </source>
</evidence>
<dbReference type="PANTHER" id="PTHR12585:SF64">
    <property type="entry name" value="SISTER CHROMATID COHESION 1 PROTEIN 1"/>
    <property type="match status" value="1"/>
</dbReference>
<proteinExistence type="predicted"/>
<evidence type="ECO:0000259" key="3">
    <source>
        <dbReference type="Pfam" id="PF04825"/>
    </source>
</evidence>
<comment type="caution">
    <text evidence="4">The sequence shown here is derived from an EMBL/GenBank/DDBJ whole genome shotgun (WGS) entry which is preliminary data.</text>
</comment>
<keyword evidence="2" id="KW-0539">Nucleus</keyword>
<organism evidence="4 5">
    <name type="scientific">Chara braunii</name>
    <name type="common">Braun's stonewort</name>
    <dbReference type="NCBI Taxonomy" id="69332"/>
    <lineage>
        <taxon>Eukaryota</taxon>
        <taxon>Viridiplantae</taxon>
        <taxon>Streptophyta</taxon>
        <taxon>Charophyceae</taxon>
        <taxon>Charales</taxon>
        <taxon>Characeae</taxon>
        <taxon>Chara</taxon>
    </lineage>
</organism>
<dbReference type="GO" id="GO:0003682">
    <property type="term" value="F:chromatin binding"/>
    <property type="evidence" value="ECO:0007669"/>
    <property type="project" value="TreeGrafter"/>
</dbReference>
<dbReference type="GO" id="GO:0005634">
    <property type="term" value="C:nucleus"/>
    <property type="evidence" value="ECO:0007669"/>
    <property type="project" value="UniProtKB-SubCell"/>
</dbReference>
<accession>A0A388LIS9</accession>
<feature type="domain" description="Rad21/Rec8-like protein N-terminal" evidence="3">
    <location>
        <begin position="33"/>
        <end position="121"/>
    </location>
</feature>
<evidence type="ECO:0000256" key="2">
    <source>
        <dbReference type="ARBA" id="ARBA00023242"/>
    </source>
</evidence>
<dbReference type="PANTHER" id="PTHR12585">
    <property type="entry name" value="SCC1 / RAD21 FAMILY MEMBER"/>
    <property type="match status" value="1"/>
</dbReference>
<dbReference type="Proteomes" id="UP000265515">
    <property type="component" value="Unassembled WGS sequence"/>
</dbReference>
<dbReference type="InterPro" id="IPR006910">
    <property type="entry name" value="Rad21_Rec8_N"/>
</dbReference>
<dbReference type="OrthoDB" id="10071381at2759"/>
<dbReference type="Pfam" id="PF04825">
    <property type="entry name" value="Rad21_Rec8_N"/>
    <property type="match status" value="1"/>
</dbReference>
<reference evidence="4 5" key="1">
    <citation type="journal article" date="2018" name="Cell">
        <title>The Chara Genome: Secondary Complexity and Implications for Plant Terrestrialization.</title>
        <authorList>
            <person name="Nishiyama T."/>
            <person name="Sakayama H."/>
            <person name="Vries J.D."/>
            <person name="Buschmann H."/>
            <person name="Saint-Marcoux D."/>
            <person name="Ullrich K.K."/>
            <person name="Haas F.B."/>
            <person name="Vanderstraeten L."/>
            <person name="Becker D."/>
            <person name="Lang D."/>
            <person name="Vosolsobe S."/>
            <person name="Rombauts S."/>
            <person name="Wilhelmsson P.K.I."/>
            <person name="Janitza P."/>
            <person name="Kern R."/>
            <person name="Heyl A."/>
            <person name="Rumpler F."/>
            <person name="Villalobos L.I.A.C."/>
            <person name="Clay J.M."/>
            <person name="Skokan R."/>
            <person name="Toyoda A."/>
            <person name="Suzuki Y."/>
            <person name="Kagoshima H."/>
            <person name="Schijlen E."/>
            <person name="Tajeshwar N."/>
            <person name="Catarino B."/>
            <person name="Hetherington A.J."/>
            <person name="Saltykova A."/>
            <person name="Bonnot C."/>
            <person name="Breuninger H."/>
            <person name="Symeonidi A."/>
            <person name="Radhakrishnan G.V."/>
            <person name="Van Nieuwerburgh F."/>
            <person name="Deforce D."/>
            <person name="Chang C."/>
            <person name="Karol K.G."/>
            <person name="Hedrich R."/>
            <person name="Ulvskov P."/>
            <person name="Glockner G."/>
            <person name="Delwiche C.F."/>
            <person name="Petrasek J."/>
            <person name="Van de Peer Y."/>
            <person name="Friml J."/>
            <person name="Beilby M."/>
            <person name="Dolan L."/>
            <person name="Kohara Y."/>
            <person name="Sugano S."/>
            <person name="Fujiyama A."/>
            <person name="Delaux P.-M."/>
            <person name="Quint M."/>
            <person name="TheiBen G."/>
            <person name="Hagemann M."/>
            <person name="Harholt J."/>
            <person name="Dunand C."/>
            <person name="Zachgo S."/>
            <person name="Langdale J."/>
            <person name="Maumus F."/>
            <person name="Straeten D.V.D."/>
            <person name="Gould S.B."/>
            <person name="Rensing S.A."/>
        </authorList>
    </citation>
    <scope>NUCLEOTIDE SEQUENCE [LARGE SCALE GENOMIC DNA]</scope>
    <source>
        <strain evidence="4 5">S276</strain>
    </source>
</reference>
<keyword evidence="5" id="KW-1185">Reference proteome</keyword>
<name>A0A388LIS9_CHABU</name>
<evidence type="ECO:0000313" key="4">
    <source>
        <dbReference type="EMBL" id="GBG82234.1"/>
    </source>
</evidence>
<evidence type="ECO:0000313" key="5">
    <source>
        <dbReference type="Proteomes" id="UP000265515"/>
    </source>
</evidence>
<comment type="subcellular location">
    <subcellularLocation>
        <location evidence="1">Nucleus</location>
    </subcellularLocation>
</comment>
<gene>
    <name evidence="4" type="ORF">CBR_g34518</name>
</gene>
<dbReference type="Gramene" id="GBG82234">
    <property type="protein sequence ID" value="GBG82234"/>
    <property type="gene ID" value="CBR_g34518"/>
</dbReference>
<protein>
    <recommendedName>
        <fullName evidence="3">Rad21/Rec8-like protein N-terminal domain-containing protein</fullName>
    </recommendedName>
</protein>
<dbReference type="AlphaFoldDB" id="A0A388LIS9"/>
<dbReference type="InterPro" id="IPR039781">
    <property type="entry name" value="Rad21/Rec8-like"/>
</dbReference>